<evidence type="ECO:0000256" key="1">
    <source>
        <dbReference type="ARBA" id="ARBA00000424"/>
    </source>
</evidence>
<evidence type="ECO:0000256" key="14">
    <source>
        <dbReference type="SAM" id="MobiDB-lite"/>
    </source>
</evidence>
<feature type="region of interest" description="Disordered" evidence="14">
    <location>
        <begin position="628"/>
        <end position="729"/>
    </location>
</feature>
<dbReference type="KEGG" id="saga:M5M_14702"/>
<evidence type="ECO:0000256" key="4">
    <source>
        <dbReference type="ARBA" id="ARBA00012653"/>
    </source>
</evidence>
<evidence type="ECO:0000256" key="13">
    <source>
        <dbReference type="PIRSR" id="PIRSR602169-1"/>
    </source>
</evidence>
<dbReference type="Gene3D" id="2.60.120.380">
    <property type="match status" value="2"/>
</dbReference>
<dbReference type="Gene3D" id="3.40.30.160">
    <property type="entry name" value="Collagenase ColT, N-terminal domain"/>
    <property type="match status" value="1"/>
</dbReference>
<keyword evidence="6" id="KW-0645">Protease</keyword>
<keyword evidence="10" id="KW-0862">Zinc</keyword>
<evidence type="ECO:0000256" key="15">
    <source>
        <dbReference type="SAM" id="SignalP"/>
    </source>
</evidence>
<feature type="domain" description="Peptidase C-terminal archaeal/bacterial" evidence="16">
    <location>
        <begin position="874"/>
        <end position="942"/>
    </location>
</feature>
<dbReference type="EC" id="3.4.24.3" evidence="4"/>
<comment type="catalytic activity">
    <reaction evidence="1">
        <text>Digestion of native collagen in the triple helical region at Xaa-|-Gly bonds. With synthetic peptides, a preference is shown for Gly at P3 and P1', Pro and Ala at P2 and P2', and hydroxyproline, Ala or Arg at P3'.</text>
        <dbReference type="EC" id="3.4.24.3"/>
    </reaction>
</comment>
<keyword evidence="19" id="KW-1185">Reference proteome</keyword>
<dbReference type="STRING" id="1117647.M5M_14702"/>
<feature type="signal peptide" evidence="15">
    <location>
        <begin position="1"/>
        <end position="47"/>
    </location>
</feature>
<dbReference type="PANTHER" id="PTHR13062:SF9">
    <property type="entry name" value="MICROBIAL COLLAGENASE"/>
    <property type="match status" value="1"/>
</dbReference>
<dbReference type="Proteomes" id="UP000000466">
    <property type="component" value="Chromosome"/>
</dbReference>
<feature type="domain" description="Peptidase C-terminal archaeal/bacterial" evidence="16">
    <location>
        <begin position="754"/>
        <end position="822"/>
    </location>
</feature>
<dbReference type="Gene3D" id="4.10.1080.10">
    <property type="entry name" value="TSP type-3 repeat"/>
    <property type="match status" value="1"/>
</dbReference>
<protein>
    <recommendedName>
        <fullName evidence="4">microbial collagenase</fullName>
        <ecNumber evidence="4">3.4.24.3</ecNumber>
    </recommendedName>
</protein>
<evidence type="ECO:0000256" key="11">
    <source>
        <dbReference type="ARBA" id="ARBA00023049"/>
    </source>
</evidence>
<dbReference type="Pfam" id="PF01752">
    <property type="entry name" value="Peptidase_M9"/>
    <property type="match status" value="1"/>
</dbReference>
<comment type="cofactor">
    <cofactor evidence="2">
        <name>Zn(2+)</name>
        <dbReference type="ChEBI" id="CHEBI:29105"/>
    </cofactor>
</comment>
<keyword evidence="12" id="KW-0865">Zymogen</keyword>
<evidence type="ECO:0000256" key="7">
    <source>
        <dbReference type="ARBA" id="ARBA00022723"/>
    </source>
</evidence>
<accession>R9S696</accession>
<keyword evidence="11" id="KW-0482">Metalloprotease</keyword>
<keyword evidence="8 15" id="KW-0732">Signal</keyword>
<evidence type="ECO:0000256" key="2">
    <source>
        <dbReference type="ARBA" id="ARBA00001947"/>
    </source>
</evidence>
<dbReference type="GO" id="GO:0005509">
    <property type="term" value="F:calcium ion binding"/>
    <property type="evidence" value="ECO:0007669"/>
    <property type="project" value="InterPro"/>
</dbReference>
<evidence type="ECO:0000256" key="6">
    <source>
        <dbReference type="ARBA" id="ARBA00022670"/>
    </source>
</evidence>
<evidence type="ECO:0000259" key="17">
    <source>
        <dbReference type="Pfam" id="PF08453"/>
    </source>
</evidence>
<proteinExistence type="predicted"/>
<dbReference type="HOGENOM" id="CLU_011878_0_0_6"/>
<dbReference type="GO" id="GO:0005576">
    <property type="term" value="C:extracellular region"/>
    <property type="evidence" value="ECO:0007669"/>
    <property type="project" value="UniProtKB-SubCell"/>
</dbReference>
<dbReference type="EMBL" id="CP003746">
    <property type="protein sequence ID" value="AGN11368.1"/>
    <property type="molecule type" value="Genomic_DNA"/>
</dbReference>
<dbReference type="InterPro" id="IPR013661">
    <property type="entry name" value="Peptidase_M9_N_dom"/>
</dbReference>
<evidence type="ECO:0000256" key="9">
    <source>
        <dbReference type="ARBA" id="ARBA00022801"/>
    </source>
</evidence>
<evidence type="ECO:0000313" key="19">
    <source>
        <dbReference type="Proteomes" id="UP000000466"/>
    </source>
</evidence>
<evidence type="ECO:0000256" key="3">
    <source>
        <dbReference type="ARBA" id="ARBA00004613"/>
    </source>
</evidence>
<dbReference type="AlphaFoldDB" id="R9S696"/>
<organism evidence="18 19">
    <name type="scientific">Simiduia agarivorans (strain DSM 21679 / JCM 13881 / BCRC 17597 / SA1)</name>
    <dbReference type="NCBI Taxonomy" id="1117647"/>
    <lineage>
        <taxon>Bacteria</taxon>
        <taxon>Pseudomonadati</taxon>
        <taxon>Pseudomonadota</taxon>
        <taxon>Gammaproteobacteria</taxon>
        <taxon>Cellvibrionales</taxon>
        <taxon>Cellvibrionaceae</taxon>
        <taxon>Simiduia</taxon>
    </lineage>
</organism>
<dbReference type="eggNOG" id="COG3227">
    <property type="taxonomic scope" value="Bacteria"/>
</dbReference>
<evidence type="ECO:0000256" key="10">
    <source>
        <dbReference type="ARBA" id="ARBA00022833"/>
    </source>
</evidence>
<keyword evidence="7" id="KW-0479">Metal-binding</keyword>
<dbReference type="Pfam" id="PF08453">
    <property type="entry name" value="Peptidase_M9_N"/>
    <property type="match status" value="1"/>
</dbReference>
<feature type="region of interest" description="Disordered" evidence="14">
    <location>
        <begin position="838"/>
        <end position="858"/>
    </location>
</feature>
<gene>
    <name evidence="18" type="ordered locus">M5M_14702</name>
</gene>
<dbReference type="InterPro" id="IPR007280">
    <property type="entry name" value="Peptidase_C_arc/bac"/>
</dbReference>
<dbReference type="eggNOG" id="COG3343">
    <property type="taxonomic scope" value="Bacteria"/>
</dbReference>
<dbReference type="SUPFAM" id="SSF103647">
    <property type="entry name" value="TSP type-3 repeat"/>
    <property type="match status" value="1"/>
</dbReference>
<dbReference type="GO" id="GO:0008270">
    <property type="term" value="F:zinc ion binding"/>
    <property type="evidence" value="ECO:0007669"/>
    <property type="project" value="InterPro"/>
</dbReference>
<feature type="chain" id="PRO_5004479893" description="microbial collagenase" evidence="15">
    <location>
        <begin position="48"/>
        <end position="958"/>
    </location>
</feature>
<dbReference type="eggNOG" id="COG3291">
    <property type="taxonomic scope" value="Bacteria"/>
</dbReference>
<evidence type="ECO:0000256" key="8">
    <source>
        <dbReference type="ARBA" id="ARBA00022729"/>
    </source>
</evidence>
<dbReference type="PANTHER" id="PTHR13062">
    <property type="entry name" value="COLLAGENASE"/>
    <property type="match status" value="1"/>
</dbReference>
<sequence length="958" mass="103700">MLILFQVLGYRACQSITIIGQNKMKKLTTTPLAAALLSALCALPVAASGLEHGHPELDSRHQNSRVLDGASPLQLASRNTVMRSLTSAQAVQASLCTAAELAPLSGQALTDAILAADFSCINGLFSITGTTANALFNETDMVSVAARLQSLAASYDGTNNSNILNLIMYLRAGYYVQWYHPADVGDYGVALSNASRAALDVYFASTHTLSVTAAHGDVLREALTLIDSAGHNARFLGLFESLLNRFDQGHTGIYSMMAAMTSVLTNLYRGQWADGYAEALANRLSLVDSLDSFIRNNESLLGTDDDYMLKDVASELGRMLLFTGPVKDRAKPYVQGIFSRYSMDGYGSVVWLAAANMADYYDNCADYGICGYQEQLEAQILSIHHTCSSTIKIRAQEMNGTELADSCNQMAQQEVTFHQMLTTNYQPVANDLNTDLEVVIFDDYNNYNSYAGTFFGINTNNGGMYLEGNPAQAGNQARFIAHEASWKRPEFEVWNLRHEYVHYLDGRFNLHGDFGDSISEATIWWIEGLAEYVSQGNNNQQAIDVTRANGYSLSSLFANTYDSGTDRIYRGGYMAVRFMFERHRSEVDTILGYFRAGNYTGYASFMASIGTSYDSEFASWLASVDTGGNPSGDADGDGYPDATDAFPNDPTEWLDTDGDGIGNNADTDDDNDGVPDASDAFPLDPTEWLDTDGDGIGNNADTDDDNDGIPDVSDPNPLEPDTGSGNCTTEACDPTVSRMQAGIAKVGVASSYAAYYAIWVPAGTQSLQLTSSGGTGDADVYLRAGGYPSRTNYDVKGAVAGNAEKLRVESPQAGWYYITVYATETFAGVNLLAEFNVDAGTPTPDPTEPEGATDPAQQNLYNGWAKQGIDGTDARYYAIWIPAGASNLKIATSGGTGDADLYVRFGQWPTESTWDYRPYQTGNAETVSIAAPQTGGYYYIMLKAYEPFTGVKLLATHD</sequence>
<dbReference type="InterPro" id="IPR028974">
    <property type="entry name" value="TSP_type-3_rpt"/>
</dbReference>
<dbReference type="PRINTS" id="PR00931">
    <property type="entry name" value="MICOLLPTASE"/>
</dbReference>
<comment type="subcellular location">
    <subcellularLocation>
        <location evidence="3">Secreted</location>
    </subcellularLocation>
</comment>
<evidence type="ECO:0000259" key="16">
    <source>
        <dbReference type="Pfam" id="PF04151"/>
    </source>
</evidence>
<keyword evidence="5" id="KW-0964">Secreted</keyword>
<evidence type="ECO:0000313" key="18">
    <source>
        <dbReference type="EMBL" id="AGN11368.1"/>
    </source>
</evidence>
<feature type="domain" description="Peptidase M9 collagenase N-terminal" evidence="17">
    <location>
        <begin position="96"/>
        <end position="277"/>
    </location>
</feature>
<dbReference type="InterPro" id="IPR002169">
    <property type="entry name" value="Peptidase_M9A/M9B"/>
</dbReference>
<evidence type="ECO:0000256" key="12">
    <source>
        <dbReference type="ARBA" id="ARBA00023145"/>
    </source>
</evidence>
<evidence type="ECO:0000256" key="5">
    <source>
        <dbReference type="ARBA" id="ARBA00022525"/>
    </source>
</evidence>
<reference evidence="18 19" key="1">
    <citation type="journal article" date="2013" name="Genome Announc.">
        <title>Complete genome sequence of Simiduia agarivorans SA1(T), a marine bacterium able to degrade a variety of polysaccharides.</title>
        <authorList>
            <person name="Lin S.Y."/>
            <person name="Shieh W.Y."/>
            <person name="Chen J.S."/>
            <person name="Tang S.L."/>
        </authorList>
    </citation>
    <scope>NUCLEOTIDE SEQUENCE [LARGE SCALE GENOMIC DNA]</scope>
    <source>
        <strain evidence="19">DSM 21679 / JCM 13881 / BCRC 17597 / SA1</strain>
    </source>
</reference>
<dbReference type="Pfam" id="PF04151">
    <property type="entry name" value="PPC"/>
    <property type="match status" value="2"/>
</dbReference>
<keyword evidence="9" id="KW-0378">Hydrolase</keyword>
<name>R9S696_SIMAS</name>
<dbReference type="GO" id="GO:0006508">
    <property type="term" value="P:proteolysis"/>
    <property type="evidence" value="ECO:0007669"/>
    <property type="project" value="UniProtKB-KW"/>
</dbReference>
<dbReference type="Gene3D" id="1.10.390.20">
    <property type="match status" value="1"/>
</dbReference>
<feature type="active site" evidence="13">
    <location>
        <position position="499"/>
    </location>
</feature>
<dbReference type="GO" id="GO:0004222">
    <property type="term" value="F:metalloendopeptidase activity"/>
    <property type="evidence" value="ECO:0007669"/>
    <property type="project" value="UniProtKB-EC"/>
</dbReference>